<dbReference type="InterPro" id="IPR018520">
    <property type="entry name" value="UPP_synth-like_CS"/>
</dbReference>
<proteinExistence type="inferred from homology"/>
<dbReference type="InterPro" id="IPR001441">
    <property type="entry name" value="UPP_synth-like"/>
</dbReference>
<dbReference type="InterPro" id="IPR036424">
    <property type="entry name" value="UPP_synth-like_sf"/>
</dbReference>
<sequence>MSSILTGPLRALQRLRDRVSGMRPPDLFYSTYEHRLLAELDTDKLPQHVAVMADGNRRWARLNAPGQPLAAGYRAGADRLEEFVDWCAEAGIGLVTLWVLSTDNLRRADASELGPLLEVIAELVEELADNGHRRVQLVGALDLLPIEVRQRLQAAERRSSADAPIHVNIAISYGGRHELRDAFRSLLADQASKGVSTAELADILEIEDIADHLYTAGQPDPDLVIRTSGEQRMSGFLIWQSVHSEFYFCEALWPDFRKVDFVRALRSYSQRERRFGR</sequence>
<dbReference type="Proteomes" id="UP000295371">
    <property type="component" value="Unassembled WGS sequence"/>
</dbReference>
<keyword evidence="5" id="KW-1185">Reference proteome</keyword>
<dbReference type="EC" id="2.5.1.-" evidence="3"/>
<dbReference type="AlphaFoldDB" id="A0A4R7J8B2"/>
<keyword evidence="1 3" id="KW-0808">Transferase</keyword>
<dbReference type="PANTHER" id="PTHR10291:SF43">
    <property type="entry name" value="DEHYDRODOLICHYL DIPHOSPHATE SYNTHASE COMPLEX SUBUNIT DHDDS"/>
    <property type="match status" value="1"/>
</dbReference>
<dbReference type="Pfam" id="PF01255">
    <property type="entry name" value="Prenyltransf"/>
    <property type="match status" value="1"/>
</dbReference>
<feature type="binding site" evidence="3">
    <location>
        <position position="54"/>
    </location>
    <ligand>
        <name>Mg(2+)</name>
        <dbReference type="ChEBI" id="CHEBI:18420"/>
    </ligand>
</feature>
<dbReference type="GO" id="GO:0033850">
    <property type="term" value="F:Z-farnesyl diphosphate synthase activity"/>
    <property type="evidence" value="ECO:0007669"/>
    <property type="project" value="TreeGrafter"/>
</dbReference>
<dbReference type="SUPFAM" id="SSF64005">
    <property type="entry name" value="Undecaprenyl diphosphate synthase"/>
    <property type="match status" value="1"/>
</dbReference>
<evidence type="ECO:0000256" key="3">
    <source>
        <dbReference type="HAMAP-Rule" id="MF_01139"/>
    </source>
</evidence>
<feature type="binding site" evidence="3">
    <location>
        <position position="226"/>
    </location>
    <ligand>
        <name>substrate</name>
    </ligand>
</feature>
<feature type="binding site" evidence="3">
    <location>
        <begin position="55"/>
        <end position="58"/>
    </location>
    <ligand>
        <name>substrate</name>
    </ligand>
</feature>
<comment type="subunit">
    <text evidence="3">Homodimer.</text>
</comment>
<dbReference type="GO" id="GO:0016094">
    <property type="term" value="P:polyprenol biosynthetic process"/>
    <property type="evidence" value="ECO:0007669"/>
    <property type="project" value="TreeGrafter"/>
</dbReference>
<dbReference type="GO" id="GO:0000287">
    <property type="term" value="F:magnesium ion binding"/>
    <property type="evidence" value="ECO:0007669"/>
    <property type="project" value="UniProtKB-UniRule"/>
</dbReference>
<keyword evidence="3" id="KW-0460">Magnesium</keyword>
<protein>
    <recommendedName>
        <fullName evidence="3">Isoprenyl transferase</fullName>
        <ecNumber evidence="3">2.5.1.-</ecNumber>
    </recommendedName>
</protein>
<name>A0A4R7J8B2_9ACTN</name>
<dbReference type="GO" id="GO:0005886">
    <property type="term" value="C:plasma membrane"/>
    <property type="evidence" value="ECO:0007669"/>
    <property type="project" value="TreeGrafter"/>
</dbReference>
<organism evidence="4 5">
    <name type="scientific">Naumannella halotolerans</name>
    <dbReference type="NCBI Taxonomy" id="993414"/>
    <lineage>
        <taxon>Bacteria</taxon>
        <taxon>Bacillati</taxon>
        <taxon>Actinomycetota</taxon>
        <taxon>Actinomycetes</taxon>
        <taxon>Propionibacteriales</taxon>
        <taxon>Propionibacteriaceae</taxon>
        <taxon>Naumannella</taxon>
    </lineage>
</organism>
<evidence type="ECO:0000313" key="4">
    <source>
        <dbReference type="EMBL" id="TDT32599.1"/>
    </source>
</evidence>
<evidence type="ECO:0000256" key="1">
    <source>
        <dbReference type="ARBA" id="ARBA00022679"/>
    </source>
</evidence>
<keyword evidence="3" id="KW-0479">Metal-binding</keyword>
<dbReference type="HAMAP" id="MF_01139">
    <property type="entry name" value="ISPT"/>
    <property type="match status" value="1"/>
</dbReference>
<feature type="binding site" evidence="3">
    <location>
        <position position="59"/>
    </location>
    <ligand>
        <name>substrate</name>
    </ligand>
</feature>
<feature type="binding site" evidence="3">
    <location>
        <begin position="232"/>
        <end position="234"/>
    </location>
    <ligand>
        <name>substrate</name>
    </ligand>
</feature>
<dbReference type="GO" id="GO:0045547">
    <property type="term" value="F:ditrans,polycis-polyprenyl diphosphate synthase [(2E,6E)-farnesyl diphosphate specific] activity"/>
    <property type="evidence" value="ECO:0007669"/>
    <property type="project" value="TreeGrafter"/>
</dbReference>
<feature type="active site" evidence="3">
    <location>
        <position position="54"/>
    </location>
</feature>
<dbReference type="PROSITE" id="PS01066">
    <property type="entry name" value="UPP_SYNTHASE"/>
    <property type="match status" value="1"/>
</dbReference>
<comment type="caution">
    <text evidence="4">The sequence shown here is derived from an EMBL/GenBank/DDBJ whole genome shotgun (WGS) entry which is preliminary data.</text>
</comment>
<comment type="similarity">
    <text evidence="2">Belongs to the UPP synthase family. Z-FPP synthase subfamily.</text>
</comment>
<dbReference type="PANTHER" id="PTHR10291">
    <property type="entry name" value="DEHYDRODOLICHYL DIPHOSPHATE SYNTHASE FAMILY MEMBER"/>
    <property type="match status" value="1"/>
</dbReference>
<accession>A0A4R7J8B2</accession>
<comment type="cofactor">
    <cofactor evidence="3">
        <name>Mg(2+)</name>
        <dbReference type="ChEBI" id="CHEBI:18420"/>
    </cofactor>
    <text evidence="3">Binds 2 magnesium ions per subunit.</text>
</comment>
<comment type="function">
    <text evidence="3">Catalyzes the condensation of isopentenyl diphosphate (IPP) with allylic pyrophosphates generating different type of terpenoids.</text>
</comment>
<dbReference type="Gene3D" id="3.40.1180.10">
    <property type="entry name" value="Decaprenyl diphosphate synthase-like"/>
    <property type="match status" value="1"/>
</dbReference>
<feature type="binding site" evidence="3">
    <location>
        <position position="245"/>
    </location>
    <ligand>
        <name>Mg(2+)</name>
        <dbReference type="ChEBI" id="CHEBI:18420"/>
    </ligand>
</feature>
<reference evidence="4 5" key="1">
    <citation type="submission" date="2019-03" db="EMBL/GenBank/DDBJ databases">
        <title>Genomic Encyclopedia of Archaeal and Bacterial Type Strains, Phase II (KMG-II): from individual species to whole genera.</title>
        <authorList>
            <person name="Goeker M."/>
        </authorList>
    </citation>
    <scope>NUCLEOTIDE SEQUENCE [LARGE SCALE GENOMIC DNA]</scope>
    <source>
        <strain evidence="4 5">DSM 24323</strain>
    </source>
</reference>
<gene>
    <name evidence="4" type="ORF">CLV29_0180</name>
</gene>
<feature type="active site" description="Proton acceptor" evidence="3">
    <location>
        <position position="104"/>
    </location>
</feature>
<evidence type="ECO:0000313" key="5">
    <source>
        <dbReference type="Proteomes" id="UP000295371"/>
    </source>
</evidence>
<comment type="caution">
    <text evidence="3">Lacks conserved residue(s) required for the propagation of feature annotation.</text>
</comment>
<dbReference type="EMBL" id="SOAW01000001">
    <property type="protein sequence ID" value="TDT32599.1"/>
    <property type="molecule type" value="Genomic_DNA"/>
</dbReference>
<dbReference type="NCBIfam" id="TIGR00055">
    <property type="entry name" value="uppS"/>
    <property type="match status" value="1"/>
</dbReference>
<evidence type="ECO:0000256" key="2">
    <source>
        <dbReference type="ARBA" id="ARBA00038453"/>
    </source>
</evidence>
<feature type="binding site" evidence="3">
    <location>
        <begin position="101"/>
        <end position="103"/>
    </location>
    <ligand>
        <name>substrate</name>
    </ligand>
</feature>
<dbReference type="CDD" id="cd00475">
    <property type="entry name" value="Cis_IPPS"/>
    <property type="match status" value="1"/>
</dbReference>